<name>M2ZSF2_PSEFD</name>
<dbReference type="RefSeq" id="XP_007927446.1">
    <property type="nucleotide sequence ID" value="XM_007929255.1"/>
</dbReference>
<dbReference type="KEGG" id="pfj:MYCFIDRAFT_175524"/>
<dbReference type="VEuPathDB" id="FungiDB:MYCFIDRAFT_175524"/>
<reference evidence="1 2" key="1">
    <citation type="journal article" date="2012" name="PLoS Pathog.">
        <title>Diverse lifestyles and strategies of plant pathogenesis encoded in the genomes of eighteen Dothideomycetes fungi.</title>
        <authorList>
            <person name="Ohm R.A."/>
            <person name="Feau N."/>
            <person name="Henrissat B."/>
            <person name="Schoch C.L."/>
            <person name="Horwitz B.A."/>
            <person name="Barry K.W."/>
            <person name="Condon B.J."/>
            <person name="Copeland A.C."/>
            <person name="Dhillon B."/>
            <person name="Glaser F."/>
            <person name="Hesse C.N."/>
            <person name="Kosti I."/>
            <person name="LaButti K."/>
            <person name="Lindquist E.A."/>
            <person name="Lucas S."/>
            <person name="Salamov A.A."/>
            <person name="Bradshaw R.E."/>
            <person name="Ciuffetti L."/>
            <person name="Hamelin R.C."/>
            <person name="Kema G.H.J."/>
            <person name="Lawrence C."/>
            <person name="Scott J.A."/>
            <person name="Spatafora J.W."/>
            <person name="Turgeon B.G."/>
            <person name="de Wit P.J.G.M."/>
            <person name="Zhong S."/>
            <person name="Goodwin S.B."/>
            <person name="Grigoriev I.V."/>
        </authorList>
    </citation>
    <scope>NUCLEOTIDE SEQUENCE [LARGE SCALE GENOMIC DNA]</scope>
    <source>
        <strain evidence="1 2">CIRAD86</strain>
    </source>
</reference>
<evidence type="ECO:0000313" key="2">
    <source>
        <dbReference type="Proteomes" id="UP000016932"/>
    </source>
</evidence>
<gene>
    <name evidence="1" type="ORF">MYCFIDRAFT_175524</name>
</gene>
<protein>
    <submittedName>
        <fullName evidence="1">Uncharacterized protein</fullName>
    </submittedName>
</protein>
<dbReference type="AlphaFoldDB" id="M2ZSF2"/>
<evidence type="ECO:0000313" key="1">
    <source>
        <dbReference type="EMBL" id="EME81949.1"/>
    </source>
</evidence>
<dbReference type="EMBL" id="KB446559">
    <property type="protein sequence ID" value="EME81949.1"/>
    <property type="molecule type" value="Genomic_DNA"/>
</dbReference>
<sequence length="70" mass="7752">MPYSPTKDLKLLARSSKSIYGIRNLTQTSHQSISFKLVHRGPCSGYLGLKTPRTMLILSLPGEIQTSPHV</sequence>
<keyword evidence="2" id="KW-1185">Reference proteome</keyword>
<dbReference type="HOGENOM" id="CLU_2758877_0_0_1"/>
<organism evidence="1 2">
    <name type="scientific">Pseudocercospora fijiensis (strain CIRAD86)</name>
    <name type="common">Black leaf streak disease fungus</name>
    <name type="synonym">Mycosphaerella fijiensis</name>
    <dbReference type="NCBI Taxonomy" id="383855"/>
    <lineage>
        <taxon>Eukaryota</taxon>
        <taxon>Fungi</taxon>
        <taxon>Dikarya</taxon>
        <taxon>Ascomycota</taxon>
        <taxon>Pezizomycotina</taxon>
        <taxon>Dothideomycetes</taxon>
        <taxon>Dothideomycetidae</taxon>
        <taxon>Mycosphaerellales</taxon>
        <taxon>Mycosphaerellaceae</taxon>
        <taxon>Pseudocercospora</taxon>
    </lineage>
</organism>
<dbReference type="Proteomes" id="UP000016932">
    <property type="component" value="Unassembled WGS sequence"/>
</dbReference>
<dbReference type="GeneID" id="19333395"/>
<proteinExistence type="predicted"/>
<accession>M2ZSF2</accession>